<dbReference type="Proteomes" id="UP000235388">
    <property type="component" value="Unassembled WGS sequence"/>
</dbReference>
<gene>
    <name evidence="1" type="ORF">PCANC_24733</name>
</gene>
<organism evidence="1 2">
    <name type="scientific">Puccinia coronata f. sp. avenae</name>
    <dbReference type="NCBI Taxonomy" id="200324"/>
    <lineage>
        <taxon>Eukaryota</taxon>
        <taxon>Fungi</taxon>
        <taxon>Dikarya</taxon>
        <taxon>Basidiomycota</taxon>
        <taxon>Pucciniomycotina</taxon>
        <taxon>Pucciniomycetes</taxon>
        <taxon>Pucciniales</taxon>
        <taxon>Pucciniaceae</taxon>
        <taxon>Puccinia</taxon>
    </lineage>
</organism>
<proteinExistence type="predicted"/>
<dbReference type="AlphaFoldDB" id="A0A2N5TZU8"/>
<accession>A0A2N5TZU8</accession>
<comment type="caution">
    <text evidence="1">The sequence shown here is derived from an EMBL/GenBank/DDBJ whole genome shotgun (WGS) entry which is preliminary data.</text>
</comment>
<dbReference type="EMBL" id="PGCJ01000359">
    <property type="protein sequence ID" value="PLW31023.1"/>
    <property type="molecule type" value="Genomic_DNA"/>
</dbReference>
<protein>
    <submittedName>
        <fullName evidence="1">Uncharacterized protein</fullName>
    </submittedName>
</protein>
<evidence type="ECO:0000313" key="2">
    <source>
        <dbReference type="Proteomes" id="UP000235388"/>
    </source>
</evidence>
<name>A0A2N5TZU8_9BASI</name>
<evidence type="ECO:0000313" key="1">
    <source>
        <dbReference type="EMBL" id="PLW31023.1"/>
    </source>
</evidence>
<reference evidence="1 2" key="1">
    <citation type="submission" date="2017-11" db="EMBL/GenBank/DDBJ databases">
        <title>De novo assembly and phasing of dikaryotic genomes from two isolates of Puccinia coronata f. sp. avenae, the causal agent of oat crown rust.</title>
        <authorList>
            <person name="Miller M.E."/>
            <person name="Zhang Y."/>
            <person name="Omidvar V."/>
            <person name="Sperschneider J."/>
            <person name="Schwessinger B."/>
            <person name="Raley C."/>
            <person name="Palmer J.M."/>
            <person name="Garnica D."/>
            <person name="Upadhyaya N."/>
            <person name="Rathjen J."/>
            <person name="Taylor J.M."/>
            <person name="Park R.F."/>
            <person name="Dodds P.N."/>
            <person name="Hirsch C.D."/>
            <person name="Kianian S.F."/>
            <person name="Figueroa M."/>
        </authorList>
    </citation>
    <scope>NUCLEOTIDE SEQUENCE [LARGE SCALE GENOMIC DNA]</scope>
    <source>
        <strain evidence="1">12NC29</strain>
    </source>
</reference>
<keyword evidence="2" id="KW-1185">Reference proteome</keyword>
<sequence length="120" mass="13383">MFLLSFPQLSEKNNHHLLGLSRQQQQSGTGACLSLLRLDKLSSPTTRSLLDQDLTRKTQDSRSSLKTCTVMSPKLIIPFFSSHPSNILDSLHSSKSDLDLCQDLQSGCFSTSSRLFNVLR</sequence>